<comment type="caution">
    <text evidence="1">The sequence shown here is derived from an EMBL/GenBank/DDBJ whole genome shotgun (WGS) entry which is preliminary data.</text>
</comment>
<dbReference type="InterPro" id="IPR046848">
    <property type="entry name" value="E_motif"/>
</dbReference>
<dbReference type="PANTHER" id="PTHR47926:SF516">
    <property type="entry name" value="SMK1"/>
    <property type="match status" value="1"/>
</dbReference>
<gene>
    <name evidence="1" type="ORF">O6P43_030346</name>
</gene>
<dbReference type="GO" id="GO:0009451">
    <property type="term" value="P:RNA modification"/>
    <property type="evidence" value="ECO:0007669"/>
    <property type="project" value="InterPro"/>
</dbReference>
<sequence length="226" mass="25328">MYSDYGFDPSAEHYACVVDLLGHRGYLVEALRLLKNMKLPGTASIWGALLSGCMMHRNVEIGEVAAHHLFQLEPKNTSNYIALCSIYESRGIFDGVSRVRARMRDLGLVKTPGCSWIHIAGRVHKFYKGNISHPRTQMIYRLLCRIIKAQMLTNDIEMSEAQTETSFSSCRSPFHDSVGASCLLPRQSSRGIYYVQSSHWCRSPPSALIPLEDCYLFGGTDSVQSS</sequence>
<evidence type="ECO:0000313" key="2">
    <source>
        <dbReference type="Proteomes" id="UP001163823"/>
    </source>
</evidence>
<evidence type="ECO:0000313" key="1">
    <source>
        <dbReference type="EMBL" id="KAJ7945258.1"/>
    </source>
</evidence>
<proteinExistence type="predicted"/>
<dbReference type="PANTHER" id="PTHR47926">
    <property type="entry name" value="PENTATRICOPEPTIDE REPEAT-CONTAINING PROTEIN"/>
    <property type="match status" value="1"/>
</dbReference>
<dbReference type="InterPro" id="IPR046960">
    <property type="entry name" value="PPR_At4g14850-like_plant"/>
</dbReference>
<reference evidence="1" key="1">
    <citation type="journal article" date="2023" name="Science">
        <title>Elucidation of the pathway for biosynthesis of saponin adjuvants from the soapbark tree.</title>
        <authorList>
            <person name="Reed J."/>
            <person name="Orme A."/>
            <person name="El-Demerdash A."/>
            <person name="Owen C."/>
            <person name="Martin L.B.B."/>
            <person name="Misra R.C."/>
            <person name="Kikuchi S."/>
            <person name="Rejzek M."/>
            <person name="Martin A.C."/>
            <person name="Harkess A."/>
            <person name="Leebens-Mack J."/>
            <person name="Louveau T."/>
            <person name="Stephenson M.J."/>
            <person name="Osbourn A."/>
        </authorList>
    </citation>
    <scope>NUCLEOTIDE SEQUENCE</scope>
    <source>
        <strain evidence="1">S10</strain>
    </source>
</reference>
<dbReference type="Proteomes" id="UP001163823">
    <property type="component" value="Chromosome 13"/>
</dbReference>
<dbReference type="GO" id="GO:0003723">
    <property type="term" value="F:RNA binding"/>
    <property type="evidence" value="ECO:0007669"/>
    <property type="project" value="InterPro"/>
</dbReference>
<dbReference type="AlphaFoldDB" id="A0AAD7KSJ7"/>
<name>A0AAD7KSJ7_QUISA</name>
<keyword evidence="2" id="KW-1185">Reference proteome</keyword>
<dbReference type="KEGG" id="qsa:O6P43_030346"/>
<organism evidence="1 2">
    <name type="scientific">Quillaja saponaria</name>
    <name type="common">Soap bark tree</name>
    <dbReference type="NCBI Taxonomy" id="32244"/>
    <lineage>
        <taxon>Eukaryota</taxon>
        <taxon>Viridiplantae</taxon>
        <taxon>Streptophyta</taxon>
        <taxon>Embryophyta</taxon>
        <taxon>Tracheophyta</taxon>
        <taxon>Spermatophyta</taxon>
        <taxon>Magnoliopsida</taxon>
        <taxon>eudicotyledons</taxon>
        <taxon>Gunneridae</taxon>
        <taxon>Pentapetalae</taxon>
        <taxon>rosids</taxon>
        <taxon>fabids</taxon>
        <taxon>Fabales</taxon>
        <taxon>Quillajaceae</taxon>
        <taxon>Quillaja</taxon>
    </lineage>
</organism>
<dbReference type="InterPro" id="IPR011990">
    <property type="entry name" value="TPR-like_helical_dom_sf"/>
</dbReference>
<dbReference type="EMBL" id="JARAOO010000013">
    <property type="protein sequence ID" value="KAJ7945258.1"/>
    <property type="molecule type" value="Genomic_DNA"/>
</dbReference>
<dbReference type="Pfam" id="PF20431">
    <property type="entry name" value="E_motif"/>
    <property type="match status" value="1"/>
</dbReference>
<accession>A0AAD7KSJ7</accession>
<dbReference type="Gene3D" id="1.25.40.10">
    <property type="entry name" value="Tetratricopeptide repeat domain"/>
    <property type="match status" value="1"/>
</dbReference>
<protein>
    <submittedName>
        <fullName evidence="1">Pentatricopeptide repeat</fullName>
    </submittedName>
</protein>